<reference evidence="7 8" key="1">
    <citation type="submission" date="2023-07" db="EMBL/GenBank/DDBJ databases">
        <title>Sorghum-associated microbial communities from plants grown in Nebraska, USA.</title>
        <authorList>
            <person name="Schachtman D."/>
        </authorList>
    </citation>
    <scope>NUCLEOTIDE SEQUENCE [LARGE SCALE GENOMIC DNA]</scope>
    <source>
        <strain evidence="7 8">CC523</strain>
    </source>
</reference>
<comment type="caution">
    <text evidence="7">The sequence shown here is derived from an EMBL/GenBank/DDBJ whole genome shotgun (WGS) entry which is preliminary data.</text>
</comment>
<evidence type="ECO:0000256" key="4">
    <source>
        <dbReference type="PROSITE-ProRule" id="PRU00335"/>
    </source>
</evidence>
<feature type="region of interest" description="Disordered" evidence="5">
    <location>
        <begin position="197"/>
        <end position="222"/>
    </location>
</feature>
<dbReference type="PANTHER" id="PTHR30055:SF234">
    <property type="entry name" value="HTH-TYPE TRANSCRIPTIONAL REGULATOR BETI"/>
    <property type="match status" value="1"/>
</dbReference>
<dbReference type="Pfam" id="PF00440">
    <property type="entry name" value="TetR_N"/>
    <property type="match status" value="1"/>
</dbReference>
<dbReference type="PRINTS" id="PR00455">
    <property type="entry name" value="HTHTETR"/>
</dbReference>
<keyword evidence="8" id="KW-1185">Reference proteome</keyword>
<evidence type="ECO:0000313" key="8">
    <source>
        <dbReference type="Proteomes" id="UP001244563"/>
    </source>
</evidence>
<feature type="compositionally biased region" description="Low complexity" evidence="5">
    <location>
        <begin position="208"/>
        <end position="222"/>
    </location>
</feature>
<name>A0ABT9TLG5_PAENI</name>
<keyword evidence="1" id="KW-0805">Transcription regulation</keyword>
<dbReference type="RefSeq" id="WP_064722860.1">
    <property type="nucleotide sequence ID" value="NZ_BDDW01000008.1"/>
</dbReference>
<keyword evidence="2 4" id="KW-0238">DNA-binding</keyword>
<dbReference type="InterPro" id="IPR036271">
    <property type="entry name" value="Tet_transcr_reg_TetR-rel_C_sf"/>
</dbReference>
<dbReference type="InterPro" id="IPR009057">
    <property type="entry name" value="Homeodomain-like_sf"/>
</dbReference>
<feature type="domain" description="HTH tetR-type" evidence="6">
    <location>
        <begin position="14"/>
        <end position="74"/>
    </location>
</feature>
<dbReference type="Proteomes" id="UP001244563">
    <property type="component" value="Unassembled WGS sequence"/>
</dbReference>
<dbReference type="SUPFAM" id="SSF48498">
    <property type="entry name" value="Tetracyclin repressor-like, C-terminal domain"/>
    <property type="match status" value="1"/>
</dbReference>
<dbReference type="InterPro" id="IPR050109">
    <property type="entry name" value="HTH-type_TetR-like_transc_reg"/>
</dbReference>
<dbReference type="EMBL" id="JAUSSW010000004">
    <property type="protein sequence ID" value="MDQ0102074.1"/>
    <property type="molecule type" value="Genomic_DNA"/>
</dbReference>
<gene>
    <name evidence="7" type="ORF">J2T10_001720</name>
</gene>
<dbReference type="SUPFAM" id="SSF46689">
    <property type="entry name" value="Homeodomain-like"/>
    <property type="match status" value="1"/>
</dbReference>
<evidence type="ECO:0000256" key="1">
    <source>
        <dbReference type="ARBA" id="ARBA00023015"/>
    </source>
</evidence>
<evidence type="ECO:0000256" key="3">
    <source>
        <dbReference type="ARBA" id="ARBA00023163"/>
    </source>
</evidence>
<proteinExistence type="predicted"/>
<dbReference type="PROSITE" id="PS50977">
    <property type="entry name" value="HTH_TETR_2"/>
    <property type="match status" value="1"/>
</dbReference>
<evidence type="ECO:0000313" key="7">
    <source>
        <dbReference type="EMBL" id="MDQ0102074.1"/>
    </source>
</evidence>
<sequence length="222" mass="23458">MSSSKARGQYAKGAERREQIIQTATDVFATEGFEGTALKRVAELVGVKEATLFHYFKGKQELLTAVLTERDKRSLAATGQSDIGLNHMPAIAERNRSEPGLTTLYAVASATANDPGHDSHAYFQERYSVIVRDVSADIARRQEAGEVRTDVAAIPLARLVVAAFDGLQLQWLYDKDVDMAEGLRQLTNILLAPGASAPAGGAEDDGGAADAGDSAGAAAPGL</sequence>
<protein>
    <submittedName>
        <fullName evidence="7">AcrR family transcriptional regulator</fullName>
    </submittedName>
</protein>
<feature type="DNA-binding region" description="H-T-H motif" evidence="4">
    <location>
        <begin position="37"/>
        <end position="56"/>
    </location>
</feature>
<dbReference type="Gene3D" id="1.10.357.10">
    <property type="entry name" value="Tetracycline Repressor, domain 2"/>
    <property type="match status" value="1"/>
</dbReference>
<evidence type="ECO:0000256" key="2">
    <source>
        <dbReference type="ARBA" id="ARBA00023125"/>
    </source>
</evidence>
<evidence type="ECO:0000256" key="5">
    <source>
        <dbReference type="SAM" id="MobiDB-lite"/>
    </source>
</evidence>
<accession>A0ABT9TLG5</accession>
<evidence type="ECO:0000259" key="6">
    <source>
        <dbReference type="PROSITE" id="PS50977"/>
    </source>
</evidence>
<keyword evidence="3" id="KW-0804">Transcription</keyword>
<dbReference type="InterPro" id="IPR001647">
    <property type="entry name" value="HTH_TetR"/>
</dbReference>
<organism evidence="7 8">
    <name type="scientific">Paenarthrobacter nicotinovorans</name>
    <name type="common">Arthrobacter nicotinovorans</name>
    <dbReference type="NCBI Taxonomy" id="29320"/>
    <lineage>
        <taxon>Bacteria</taxon>
        <taxon>Bacillati</taxon>
        <taxon>Actinomycetota</taxon>
        <taxon>Actinomycetes</taxon>
        <taxon>Micrococcales</taxon>
        <taxon>Micrococcaceae</taxon>
        <taxon>Paenarthrobacter</taxon>
    </lineage>
</organism>
<dbReference type="PANTHER" id="PTHR30055">
    <property type="entry name" value="HTH-TYPE TRANSCRIPTIONAL REGULATOR RUTR"/>
    <property type="match status" value="1"/>
</dbReference>